<feature type="transmembrane region" description="Helical" evidence="2">
    <location>
        <begin position="135"/>
        <end position="153"/>
    </location>
</feature>
<feature type="transmembrane region" description="Helical" evidence="2">
    <location>
        <begin position="639"/>
        <end position="657"/>
    </location>
</feature>
<comment type="function">
    <text evidence="1">Part of the tripartite ATP-independent periplasmic (TRAP) transport system.</text>
</comment>
<reference evidence="5" key="1">
    <citation type="submission" date="2023-07" db="EMBL/GenBank/DDBJ databases">
        <title>Genome sequencing of Purple Non-Sulfur Bacteria from various extreme environments.</title>
        <authorList>
            <person name="Mayer M."/>
        </authorList>
    </citation>
    <scope>NUCLEOTIDE SEQUENCE [LARGE SCALE GENOMIC DNA]</scope>
    <source>
        <strain evidence="5">DSM 17935</strain>
    </source>
</reference>
<feature type="domain" description="TRAP C4-dicarboxylate transport system permease DctM subunit" evidence="3">
    <location>
        <begin position="147"/>
        <end position="516"/>
    </location>
</feature>
<evidence type="ECO:0000313" key="5">
    <source>
        <dbReference type="Proteomes" id="UP001209755"/>
    </source>
</evidence>
<dbReference type="InterPro" id="IPR010656">
    <property type="entry name" value="DctM"/>
</dbReference>
<organism evidence="4 5">
    <name type="scientific">Rhodobium gokarnense</name>
    <dbReference type="NCBI Taxonomy" id="364296"/>
    <lineage>
        <taxon>Bacteria</taxon>
        <taxon>Pseudomonadati</taxon>
        <taxon>Pseudomonadota</taxon>
        <taxon>Alphaproteobacteria</taxon>
        <taxon>Hyphomicrobiales</taxon>
        <taxon>Rhodobiaceae</taxon>
        <taxon>Rhodobium</taxon>
    </lineage>
</organism>
<keyword evidence="2" id="KW-0812">Transmembrane</keyword>
<feature type="transmembrane region" description="Helical" evidence="2">
    <location>
        <begin position="663"/>
        <end position="681"/>
    </location>
</feature>
<evidence type="ECO:0000256" key="1">
    <source>
        <dbReference type="RuleBase" id="RU369079"/>
    </source>
</evidence>
<proteinExistence type="predicted"/>
<evidence type="ECO:0000259" key="3">
    <source>
        <dbReference type="Pfam" id="PF06808"/>
    </source>
</evidence>
<feature type="transmembrane region" description="Helical" evidence="2">
    <location>
        <begin position="383"/>
        <end position="414"/>
    </location>
</feature>
<dbReference type="InterPro" id="IPR011853">
    <property type="entry name" value="TRAP_DctM-Dct_fused"/>
</dbReference>
<gene>
    <name evidence="4" type="ORF">M2319_002964</name>
</gene>
<feature type="transmembrane region" description="Helical" evidence="2">
    <location>
        <begin position="434"/>
        <end position="456"/>
    </location>
</feature>
<dbReference type="PANTHER" id="PTHR43849:SF2">
    <property type="entry name" value="BLL3936 PROTEIN"/>
    <property type="match status" value="1"/>
</dbReference>
<feature type="transmembrane region" description="Helical" evidence="2">
    <location>
        <begin position="71"/>
        <end position="91"/>
    </location>
</feature>
<feature type="transmembrane region" description="Helical" evidence="2">
    <location>
        <begin position="160"/>
        <end position="177"/>
    </location>
</feature>
<keyword evidence="1" id="KW-0997">Cell inner membrane</keyword>
<dbReference type="NCBIfam" id="TIGR02123">
    <property type="entry name" value="TRAP_fused"/>
    <property type="match status" value="1"/>
</dbReference>
<feature type="transmembrane region" description="Helical" evidence="2">
    <location>
        <begin position="468"/>
        <end position="488"/>
    </location>
</feature>
<feature type="transmembrane region" description="Helical" evidence="2">
    <location>
        <begin position="688"/>
        <end position="706"/>
    </location>
</feature>
<feature type="transmembrane region" description="Helical" evidence="2">
    <location>
        <begin position="583"/>
        <end position="604"/>
    </location>
</feature>
<feature type="transmembrane region" description="Helical" evidence="2">
    <location>
        <begin position="494"/>
        <end position="512"/>
    </location>
</feature>
<comment type="caution">
    <text evidence="4">The sequence shown here is derived from an EMBL/GenBank/DDBJ whole genome shotgun (WGS) entry which is preliminary data.</text>
</comment>
<dbReference type="EMBL" id="JAOQNS010000008">
    <property type="protein sequence ID" value="MCW2308618.1"/>
    <property type="molecule type" value="Genomic_DNA"/>
</dbReference>
<keyword evidence="1" id="KW-1003">Cell membrane</keyword>
<feature type="transmembrane region" description="Helical" evidence="2">
    <location>
        <begin position="46"/>
        <end position="65"/>
    </location>
</feature>
<keyword evidence="2" id="KW-0472">Membrane</keyword>
<dbReference type="RefSeq" id="WP_264602232.1">
    <property type="nucleotide sequence ID" value="NZ_JAOQNS010000008.1"/>
</dbReference>
<keyword evidence="2" id="KW-1133">Transmembrane helix</keyword>
<evidence type="ECO:0000313" key="4">
    <source>
        <dbReference type="EMBL" id="MCW2308618.1"/>
    </source>
</evidence>
<feature type="transmembrane region" description="Helical" evidence="2">
    <location>
        <begin position="325"/>
        <end position="349"/>
    </location>
</feature>
<dbReference type="PANTHER" id="PTHR43849">
    <property type="entry name" value="BLL3936 PROTEIN"/>
    <property type="match status" value="1"/>
</dbReference>
<evidence type="ECO:0000256" key="2">
    <source>
        <dbReference type="SAM" id="Phobius"/>
    </source>
</evidence>
<sequence>MSDKDAPGDGPDGAAGGTPGGTAAAALPDVAIIADEGRLEDRRWQAVFTAVAVAVSLFHLWANLFATLSTLWLAGVHFAGLAFLCALRFPLVHAGSRRGRNAVFAVDVVFGLALAVGTVVLIASENAIYARGVHLAPHEWALAFLTILGAIELTRRTTGWIIPVLILTALTYVTWWGDHIDGVFRFAGLSVETVVFRSIFSDEGMFGMIGRISASFVFLFILFGAFLVRSGAGEFIIDIARAISGRLTGGPGFIAVIASGLTGTISGSAVANTTSTGVITIPLMKRSGFPPRFAAGVEAAASTGGQLMPPIMGAGAFVMANYTQIPYLDIVTVSFLPAFVYFLSVAFFVRIEAKRHNIVSHDDDAPRVAEVLRKGGPAFLIPIGVLIGLLVYGFTPTYAGGWAILAVVVASWLTPNPMGPRAIIEALAMGARNMVTTGVLLIAIGLIVNVIAMASIGNTFSLMITQWAGGNLMIAIVLVALASLVLGMGLPVTAAYIVLATLSAPALQTLIINQIVSPEMMRADIIAALAEGTLSDAIKPFFMLADPSVMAKLSAPMPPADAEALWNALPPEVVTQIMAQQRLALPVALTTGALLSAHMIVFWLSQDSNVTPPVCLTAFAAAAIAKTPPMLTGFTAWRLAKGLYLVPILFAYTPFLTGTIPEMLTLFAVATLGVYALGAAIEGHMEAPIPWPLRILLAAAGVALVWPNTPYLEAAGAAVVLGIFALNIRADRRRRAVAARSG</sequence>
<comment type="subcellular location">
    <subcellularLocation>
        <location evidence="1">Cell inner membrane</location>
        <topology evidence="1">Multi-pass membrane protein</topology>
    </subcellularLocation>
</comment>
<keyword evidence="5" id="KW-1185">Reference proteome</keyword>
<feature type="transmembrane region" description="Helical" evidence="2">
    <location>
        <begin position="103"/>
        <end position="123"/>
    </location>
</feature>
<protein>
    <submittedName>
        <fullName evidence="4">TRAP transporter 4TM/12TM fusion protein</fullName>
    </submittedName>
</protein>
<accession>A0ABT3HDZ7</accession>
<keyword evidence="1" id="KW-0813">Transport</keyword>
<dbReference type="Proteomes" id="UP001209755">
    <property type="component" value="Unassembled WGS sequence"/>
</dbReference>
<feature type="transmembrane region" description="Helical" evidence="2">
    <location>
        <begin position="252"/>
        <end position="272"/>
    </location>
</feature>
<name>A0ABT3HDZ7_9HYPH</name>
<feature type="transmembrane region" description="Helical" evidence="2">
    <location>
        <begin position="212"/>
        <end position="232"/>
    </location>
</feature>
<dbReference type="Pfam" id="PF06808">
    <property type="entry name" value="DctM"/>
    <property type="match status" value="1"/>
</dbReference>